<protein>
    <submittedName>
        <fullName evidence="1">Uncharacterized protein</fullName>
    </submittedName>
</protein>
<feature type="non-terminal residue" evidence="1">
    <location>
        <position position="531"/>
    </location>
</feature>
<gene>
    <name evidence="1" type="ORF">EV182_003983</name>
</gene>
<sequence length="531" mass="59246">VGALTPLLAFLYVVEALGLRARWIGPAIRSSLPTFARPEVCAKCLQVSAASDNGPAGSDKCADQGGDRSAWTIEGIKLLSVAGLVYNSYRVRSAAAHCEVVGLSSDVVHGGWWSLLYLQGLAWSAVLGCHLQSICFRRSLPLQDCKSARHSISIMMLLGIVSCFGAMRELYLASHASHAYGHSCAARLQSLGDILFEALCSMALALASAATAPVTTCLDPTSPNYVIDKASPLSQMFLWWYPSFADQLSRQNIGPGEFPVPPTKCGLKGYEATFRRHPLLLSSNIAFAWSLMRPFLWHHAMDMVSSVVEIALSLADPYTINRLLTRIEEESDPRVIVPEIIWFLLLTLVRDTMGVIIRNKISDAVNALEEKRRAALNALLEDIKLQEKCFKVAAPILFEPEDDDDLSSLSFVQRWTVRLRIRKRKQRDINGERLIRKLYAVHAGHVEWNDVVSFPQKLLRIATMRIDSVCSLLVLYTFVGWGALVPFACMFISLFWTWIKEALVDPFEDQQELLQQKLGWLNKEAINNIRI</sequence>
<dbReference type="EMBL" id="JAMZIH010006276">
    <property type="protein sequence ID" value="KAJ1674091.1"/>
    <property type="molecule type" value="Genomic_DNA"/>
</dbReference>
<proteinExistence type="predicted"/>
<reference evidence="1" key="1">
    <citation type="submission" date="2022-06" db="EMBL/GenBank/DDBJ databases">
        <title>Phylogenomic reconstructions and comparative analyses of Kickxellomycotina fungi.</title>
        <authorList>
            <person name="Reynolds N.K."/>
            <person name="Stajich J.E."/>
            <person name="Barry K."/>
            <person name="Grigoriev I.V."/>
            <person name="Crous P."/>
            <person name="Smith M.E."/>
        </authorList>
    </citation>
    <scope>NUCLEOTIDE SEQUENCE</scope>
    <source>
        <strain evidence="1">RSA 2271</strain>
    </source>
</reference>
<organism evidence="1 2">
    <name type="scientific">Spiromyces aspiralis</name>
    <dbReference type="NCBI Taxonomy" id="68401"/>
    <lineage>
        <taxon>Eukaryota</taxon>
        <taxon>Fungi</taxon>
        <taxon>Fungi incertae sedis</taxon>
        <taxon>Zoopagomycota</taxon>
        <taxon>Kickxellomycotina</taxon>
        <taxon>Kickxellomycetes</taxon>
        <taxon>Kickxellales</taxon>
        <taxon>Kickxellaceae</taxon>
        <taxon>Spiromyces</taxon>
    </lineage>
</organism>
<evidence type="ECO:0000313" key="1">
    <source>
        <dbReference type="EMBL" id="KAJ1674091.1"/>
    </source>
</evidence>
<evidence type="ECO:0000313" key="2">
    <source>
        <dbReference type="Proteomes" id="UP001145114"/>
    </source>
</evidence>
<dbReference type="Proteomes" id="UP001145114">
    <property type="component" value="Unassembled WGS sequence"/>
</dbReference>
<name>A0ACC1HCL9_9FUNG</name>
<feature type="non-terminal residue" evidence="1">
    <location>
        <position position="1"/>
    </location>
</feature>
<accession>A0ACC1HCL9</accession>
<comment type="caution">
    <text evidence="1">The sequence shown here is derived from an EMBL/GenBank/DDBJ whole genome shotgun (WGS) entry which is preliminary data.</text>
</comment>
<keyword evidence="2" id="KW-1185">Reference proteome</keyword>